<dbReference type="PANTHER" id="PTHR13453">
    <property type="entry name" value="KAT8 REGULATORY NSL COMPLEX SUBUNIT 2"/>
    <property type="match status" value="1"/>
</dbReference>
<proteinExistence type="predicted"/>
<feature type="region of interest" description="Disordered" evidence="14">
    <location>
        <begin position="332"/>
        <end position="351"/>
    </location>
</feature>
<evidence type="ECO:0000256" key="11">
    <source>
        <dbReference type="ARBA" id="ARBA00033378"/>
    </source>
</evidence>
<evidence type="ECO:0000256" key="1">
    <source>
        <dbReference type="ARBA" id="ARBA00004123"/>
    </source>
</evidence>
<keyword evidence="5" id="KW-0597">Phosphoprotein</keyword>
<keyword evidence="9" id="KW-0539">Nucleus</keyword>
<dbReference type="AlphaFoldDB" id="A0AA88LBS6"/>
<gene>
    <name evidence="16" type="ORF">QYM36_000157</name>
</gene>
<evidence type="ECO:0000256" key="7">
    <source>
        <dbReference type="ARBA" id="ARBA00022853"/>
    </source>
</evidence>
<evidence type="ECO:0000256" key="6">
    <source>
        <dbReference type="ARBA" id="ARBA00022843"/>
    </source>
</evidence>
<evidence type="ECO:0000256" key="12">
    <source>
        <dbReference type="ARBA" id="ARBA00093359"/>
    </source>
</evidence>
<evidence type="ECO:0000313" key="16">
    <source>
        <dbReference type="EMBL" id="KAK2725563.1"/>
    </source>
</evidence>
<dbReference type="GO" id="GO:0005739">
    <property type="term" value="C:mitochondrion"/>
    <property type="evidence" value="ECO:0007669"/>
    <property type="project" value="UniProtKB-SubCell"/>
</dbReference>
<reference evidence="16" key="1">
    <citation type="submission" date="2023-07" db="EMBL/GenBank/DDBJ databases">
        <title>Chromosome-level genome assembly of Artemia franciscana.</title>
        <authorList>
            <person name="Jo E."/>
        </authorList>
    </citation>
    <scope>NUCLEOTIDE SEQUENCE</scope>
    <source>
        <tissue evidence="16">Whole body</tissue>
    </source>
</reference>
<dbReference type="Proteomes" id="UP001187531">
    <property type="component" value="Unassembled WGS sequence"/>
</dbReference>
<organism evidence="16 17">
    <name type="scientific">Artemia franciscana</name>
    <name type="common">Brine shrimp</name>
    <name type="synonym">Artemia sanfranciscana</name>
    <dbReference type="NCBI Taxonomy" id="6661"/>
    <lineage>
        <taxon>Eukaryota</taxon>
        <taxon>Metazoa</taxon>
        <taxon>Ecdysozoa</taxon>
        <taxon>Arthropoda</taxon>
        <taxon>Crustacea</taxon>
        <taxon>Branchiopoda</taxon>
        <taxon>Anostraca</taxon>
        <taxon>Artemiidae</taxon>
        <taxon>Artemia</taxon>
    </lineage>
</organism>
<feature type="region of interest" description="Disordered" evidence="14">
    <location>
        <begin position="392"/>
        <end position="427"/>
    </location>
</feature>
<sequence length="960" mass="105753">MATGMATEQKPSIILCQLPSCSQMQQAGAVPGIATFQNNCNSSSTQGIAPIYTSTSTRSVLKPKLIAIPLKAFTNMSTMTVPSTQSIGPVFLNGKRGQPVLVLNSNFGNKLAHNRGQQVLMASSPITSTAVQLLKVSPTESQYSEIKGGRLREKNKIGTALKEDDEVTVVKEVKCSPHVSRKNCFPTPKVARIILPDDLLQTQQKLNSVKHHLPLAPSIKVERIKASQPQKQSHGHSFKGESTGKKRQPKICNQKQLQNPPISSELVNMTLKAFANNQGVLFEKVVEKSNCTSNSEGSVQEQHKAFNDFESSKASKLSTKKEDLGLYGSESMKLVGSHGGSKEKSKTLPKRVNSSLLQNSVVAASETINSLKTSSYKTGIILTRVSDDLKMSNDKHLSEDNNRTRKSFPDSVPVSLSDSCNLPRKSVSSSESMIESTFLQTKEQPPKLNNDEKDVVISQKFHKKHVKEGTVGQSNIKIGDASSKAVNGCTDVVDSPRCASIPLVKKSRSKSVQSQDMVKKTRKGNSRQKKERKQLVEKWVDPSLEEYTKLVQEVSPLSRILARKQRLKTINPNILPKGPLDGSDSEEEDYIKPLHQRLDMEHFPSQTGSARRRGVRLEKELNDCEKQAIGRLAAHDLASNLNLVAALRQEPAETVKFLQTRRRENSYHTNWAKFRLYGRKKCQFLSEEDTPACDAVALPCSNLCSNHILQSDTQVLFEPCVGVDGIACGVPSLPGLCEVPLCSDHFSCVGKSLSRRVPRQRWKKRGRSMAESTVHANHRLKKVKLAVSRHKRPSNSDRPIVKDIGREQGLAQKQESHQTDSPLADDEAIAVGSDSLVESLDIDDDDLADAFPAEAFQGIFDVKGSGDHVLGDSLDDMMDYSVPNDFFDIISDPAFADAVLSRDIAALDQHDLNESDYQLWDTEPSTDLSKNFSDNAWTVHSPVPGLSPPNMSSFTSETLF</sequence>
<evidence type="ECO:0000256" key="8">
    <source>
        <dbReference type="ARBA" id="ARBA00023128"/>
    </source>
</evidence>
<name>A0AA88LBS6_ARTSF</name>
<evidence type="ECO:0000256" key="2">
    <source>
        <dbReference type="ARBA" id="ARBA00004173"/>
    </source>
</evidence>
<evidence type="ECO:0000256" key="14">
    <source>
        <dbReference type="SAM" id="MobiDB-lite"/>
    </source>
</evidence>
<dbReference type="Pfam" id="PF13891">
    <property type="entry name" value="zf-C3HC3H_KANSL2"/>
    <property type="match status" value="1"/>
</dbReference>
<keyword evidence="4" id="KW-1017">Isopeptide bond</keyword>
<feature type="region of interest" description="Disordered" evidence="14">
    <location>
        <begin position="224"/>
        <end position="259"/>
    </location>
</feature>
<dbReference type="EMBL" id="JAVRJZ010000002">
    <property type="protein sequence ID" value="KAK2725562.1"/>
    <property type="molecule type" value="Genomic_DNA"/>
</dbReference>
<evidence type="ECO:0000256" key="4">
    <source>
        <dbReference type="ARBA" id="ARBA00022499"/>
    </source>
</evidence>
<feature type="compositionally biased region" description="Basic and acidic residues" evidence="14">
    <location>
        <begin position="392"/>
        <end position="403"/>
    </location>
</feature>
<dbReference type="EMBL" id="JAVRJZ010000002">
    <property type="protein sequence ID" value="KAK2725563.1"/>
    <property type="molecule type" value="Genomic_DNA"/>
</dbReference>
<comment type="function">
    <text evidence="12">Non-catalytic component of the NSL histone acetyltransferase complex, a multiprotein complex that mediates histone H4 acetylation at 'Lys-5'- and 'Lys-8' (H4K5ac and H4K8ac) at transcription start sites and promotes transcription initiation. Required for NSL complex stability and for transcription of intraciliary transport genes in both ciliated and non-ciliated cells by regulating histone H4 acetylation at 'Lys-5'- and 'Lys-12' (H4K5ac and H4K12ac). This is necessary for cilium assembly in ciliated cells and for organization of the microtubule cytoskeleton in non-ciliated cells. Required within the NSL complex to maintain nuclear architecture stability by promoting KAT8-mediated acetylation of lamin LMNA.</text>
</comment>
<comment type="subunit">
    <text evidence="13">Component of the NSL complex at least composed of KAT8/MOF, KANSL1, KANSL2, KANSL3, MCRS1, PHF20, OGT1/OGT, WDR5 and HCFC1.</text>
</comment>
<dbReference type="GO" id="GO:0044545">
    <property type="term" value="C:NSL complex"/>
    <property type="evidence" value="ECO:0007669"/>
    <property type="project" value="TreeGrafter"/>
</dbReference>
<keyword evidence="7" id="KW-0156">Chromatin regulator</keyword>
<feature type="domain" description="KANL2-like probable zinc-finger" evidence="15">
    <location>
        <begin position="691"/>
        <end position="746"/>
    </location>
</feature>
<comment type="caution">
    <text evidence="16">The sequence shown here is derived from an EMBL/GenBank/DDBJ whole genome shotgun (WGS) entry which is preliminary data.</text>
</comment>
<evidence type="ECO:0000256" key="5">
    <source>
        <dbReference type="ARBA" id="ARBA00022553"/>
    </source>
</evidence>
<evidence type="ECO:0000256" key="9">
    <source>
        <dbReference type="ARBA" id="ARBA00023242"/>
    </source>
</evidence>
<dbReference type="InterPro" id="IPR025927">
    <property type="entry name" value="Znf_KANL2-like"/>
</dbReference>
<dbReference type="PANTHER" id="PTHR13453:SF1">
    <property type="entry name" value="KAT8 REGULATORY NSL COMPLEX SUBUNIT 2"/>
    <property type="match status" value="1"/>
</dbReference>
<feature type="region of interest" description="Disordered" evidence="14">
    <location>
        <begin position="505"/>
        <end position="534"/>
    </location>
</feature>
<feature type="compositionally biased region" description="Basic residues" evidence="14">
    <location>
        <begin position="520"/>
        <end position="532"/>
    </location>
</feature>
<accession>A0AA88LBS6</accession>
<comment type="subcellular location">
    <subcellularLocation>
        <location evidence="2">Mitochondrion</location>
    </subcellularLocation>
    <subcellularLocation>
        <location evidence="1">Nucleus</location>
    </subcellularLocation>
</comment>
<evidence type="ECO:0000256" key="13">
    <source>
        <dbReference type="ARBA" id="ARBA00093543"/>
    </source>
</evidence>
<keyword evidence="17" id="KW-1185">Reference proteome</keyword>
<evidence type="ECO:0000256" key="10">
    <source>
        <dbReference type="ARBA" id="ARBA00032947"/>
    </source>
</evidence>
<evidence type="ECO:0000313" key="17">
    <source>
        <dbReference type="Proteomes" id="UP001187531"/>
    </source>
</evidence>
<dbReference type="GO" id="GO:0006325">
    <property type="term" value="P:chromatin organization"/>
    <property type="evidence" value="ECO:0007669"/>
    <property type="project" value="UniProtKB-KW"/>
</dbReference>
<dbReference type="InterPro" id="IPR026316">
    <property type="entry name" value="NSL2"/>
</dbReference>
<keyword evidence="6" id="KW-0832">Ubl conjugation</keyword>
<evidence type="ECO:0000259" key="15">
    <source>
        <dbReference type="Pfam" id="PF13891"/>
    </source>
</evidence>
<keyword evidence="8" id="KW-0496">Mitochondrion</keyword>
<evidence type="ECO:0000256" key="3">
    <source>
        <dbReference type="ARBA" id="ARBA00015508"/>
    </source>
</evidence>
<dbReference type="GO" id="GO:0005634">
    <property type="term" value="C:nucleus"/>
    <property type="evidence" value="ECO:0007669"/>
    <property type="project" value="UniProtKB-SubCell"/>
</dbReference>
<protein>
    <recommendedName>
        <fullName evidence="3">KAT8 regulatory NSL complex subunit 2</fullName>
    </recommendedName>
    <alternativeName>
        <fullName evidence="11">NSL complex protein NSL2</fullName>
    </alternativeName>
    <alternativeName>
        <fullName evidence="10">Non-specific lethal 2 homolog</fullName>
    </alternativeName>
</protein>